<feature type="transmembrane region" description="Helical" evidence="1">
    <location>
        <begin position="29"/>
        <end position="48"/>
    </location>
</feature>
<organism evidence="2 3">
    <name type="scientific">Funneliformis geosporum</name>
    <dbReference type="NCBI Taxonomy" id="1117311"/>
    <lineage>
        <taxon>Eukaryota</taxon>
        <taxon>Fungi</taxon>
        <taxon>Fungi incertae sedis</taxon>
        <taxon>Mucoromycota</taxon>
        <taxon>Glomeromycotina</taxon>
        <taxon>Glomeromycetes</taxon>
        <taxon>Glomerales</taxon>
        <taxon>Glomeraceae</taxon>
        <taxon>Funneliformis</taxon>
    </lineage>
</organism>
<keyword evidence="1" id="KW-0812">Transmembrane</keyword>
<proteinExistence type="predicted"/>
<feature type="non-terminal residue" evidence="2">
    <location>
        <position position="1"/>
    </location>
</feature>
<reference evidence="2" key="1">
    <citation type="submission" date="2022-08" db="EMBL/GenBank/DDBJ databases">
        <authorList>
            <person name="Kallberg Y."/>
            <person name="Tangrot J."/>
            <person name="Rosling A."/>
        </authorList>
    </citation>
    <scope>NUCLEOTIDE SEQUENCE</scope>
    <source>
        <strain evidence="2">Wild A</strain>
    </source>
</reference>
<gene>
    <name evidence="2" type="ORF">FWILDA_LOCUS14515</name>
</gene>
<accession>A0A9W4T0L1</accession>
<keyword evidence="3" id="KW-1185">Reference proteome</keyword>
<keyword evidence="1" id="KW-0472">Membrane</keyword>
<dbReference type="OrthoDB" id="4062651at2759"/>
<name>A0A9W4T0L1_9GLOM</name>
<evidence type="ECO:0000256" key="1">
    <source>
        <dbReference type="SAM" id="Phobius"/>
    </source>
</evidence>
<sequence>IRHFSAIIELQNPSNELIIEWASMIGLKVLYDLILFTVIITMEFFLLLNMYKTSTAISDADDNDIYRIIPYVAPEIFQGKE</sequence>
<dbReference type="EMBL" id="CAMKVN010006461">
    <property type="protein sequence ID" value="CAI2190315.1"/>
    <property type="molecule type" value="Genomic_DNA"/>
</dbReference>
<comment type="caution">
    <text evidence="2">The sequence shown here is derived from an EMBL/GenBank/DDBJ whole genome shotgun (WGS) entry which is preliminary data.</text>
</comment>
<dbReference type="AlphaFoldDB" id="A0A9W4T0L1"/>
<evidence type="ECO:0000313" key="2">
    <source>
        <dbReference type="EMBL" id="CAI2190315.1"/>
    </source>
</evidence>
<keyword evidence="1" id="KW-1133">Transmembrane helix</keyword>
<protein>
    <submittedName>
        <fullName evidence="2">1346_t:CDS:1</fullName>
    </submittedName>
</protein>
<dbReference type="Proteomes" id="UP001153678">
    <property type="component" value="Unassembled WGS sequence"/>
</dbReference>
<evidence type="ECO:0000313" key="3">
    <source>
        <dbReference type="Proteomes" id="UP001153678"/>
    </source>
</evidence>